<evidence type="ECO:0000256" key="1">
    <source>
        <dbReference type="SAM" id="MobiDB-lite"/>
    </source>
</evidence>
<dbReference type="Proteomes" id="UP000698800">
    <property type="component" value="Unassembled WGS sequence"/>
</dbReference>
<organism evidence="2 3">
    <name type="scientific">Glutinoglossum americanum</name>
    <dbReference type="NCBI Taxonomy" id="1670608"/>
    <lineage>
        <taxon>Eukaryota</taxon>
        <taxon>Fungi</taxon>
        <taxon>Dikarya</taxon>
        <taxon>Ascomycota</taxon>
        <taxon>Pezizomycotina</taxon>
        <taxon>Geoglossomycetes</taxon>
        <taxon>Geoglossales</taxon>
        <taxon>Geoglossaceae</taxon>
        <taxon>Glutinoglossum</taxon>
    </lineage>
</organism>
<feature type="region of interest" description="Disordered" evidence="1">
    <location>
        <begin position="54"/>
        <end position="91"/>
    </location>
</feature>
<dbReference type="OrthoDB" id="10398559at2759"/>
<proteinExistence type="predicted"/>
<dbReference type="AlphaFoldDB" id="A0A9P8I7V2"/>
<sequence>MRSGYKATQESLTDPTLAFPSRLIQQSINEAVTRQTATGSVETRRRAADKVISRQLPPSRPIQQSVGGAATRQAATGSVETHRRAADRVMSRRPAAELNTISDEDIFSDGWREDILPPYPELWLPPTHTRSIIAGAFHRDSVTPKEECAGRSAKYHRREGSFVKLRWETNIHQDVFRFVDTYDKHAKQVDFELMKTKTELEREVLFKAKAGIAEAARHYARDMQIYRARRNKRRYRFPTAALGPDPPEHIYYTLEELVNLVKKEIRLTNENRMRRRKNLKEIPSNSGMNVTKLDPITMEFLSEEDWNLVRHWRRLPKILSIPSTFDDSIANELPEVDLANLVKARYERGEDEYGRTAADRNSGESESSTGEDDEIATSSDEDDSNDEGN</sequence>
<name>A0A9P8I7V2_9PEZI</name>
<protein>
    <submittedName>
        <fullName evidence="2">Uncharacterized protein</fullName>
    </submittedName>
</protein>
<feature type="compositionally biased region" description="Basic and acidic residues" evidence="1">
    <location>
        <begin position="80"/>
        <end position="90"/>
    </location>
</feature>
<evidence type="ECO:0000313" key="3">
    <source>
        <dbReference type="Proteomes" id="UP000698800"/>
    </source>
</evidence>
<reference evidence="2" key="1">
    <citation type="submission" date="2021-03" db="EMBL/GenBank/DDBJ databases">
        <title>Comparative genomics and phylogenomic investigation of the class Geoglossomycetes provide insights into ecological specialization and systematics.</title>
        <authorList>
            <person name="Melie T."/>
            <person name="Pirro S."/>
            <person name="Miller A.N."/>
            <person name="Quandt A."/>
        </authorList>
    </citation>
    <scope>NUCLEOTIDE SEQUENCE</scope>
    <source>
        <strain evidence="2">GBOQ0MN5Z8</strain>
    </source>
</reference>
<dbReference type="EMBL" id="JAGHQL010000058">
    <property type="protein sequence ID" value="KAH0542241.1"/>
    <property type="molecule type" value="Genomic_DNA"/>
</dbReference>
<gene>
    <name evidence="2" type="ORF">FGG08_003363</name>
</gene>
<feature type="compositionally biased region" description="Basic and acidic residues" evidence="1">
    <location>
        <begin position="347"/>
        <end position="363"/>
    </location>
</feature>
<comment type="caution">
    <text evidence="2">The sequence shown here is derived from an EMBL/GenBank/DDBJ whole genome shotgun (WGS) entry which is preliminary data.</text>
</comment>
<keyword evidence="3" id="KW-1185">Reference proteome</keyword>
<feature type="region of interest" description="Disordered" evidence="1">
    <location>
        <begin position="347"/>
        <end position="389"/>
    </location>
</feature>
<accession>A0A9P8I7V2</accession>
<evidence type="ECO:0000313" key="2">
    <source>
        <dbReference type="EMBL" id="KAH0542241.1"/>
    </source>
</evidence>
<feature type="compositionally biased region" description="Acidic residues" evidence="1">
    <location>
        <begin position="369"/>
        <end position="389"/>
    </location>
</feature>